<name>A0AAD7TJ55_9APHY</name>
<reference evidence="3" key="1">
    <citation type="submission" date="2022-11" db="EMBL/GenBank/DDBJ databases">
        <title>Genome Sequence of Cubamyces cubensis.</title>
        <authorList>
            <person name="Buettner E."/>
        </authorList>
    </citation>
    <scope>NUCLEOTIDE SEQUENCE</scope>
    <source>
        <strain evidence="3">MPL-01</strain>
    </source>
</reference>
<keyword evidence="2" id="KW-0812">Transmembrane</keyword>
<dbReference type="Proteomes" id="UP001215151">
    <property type="component" value="Unassembled WGS sequence"/>
</dbReference>
<comment type="caution">
    <text evidence="3">The sequence shown here is derived from an EMBL/GenBank/DDBJ whole genome shotgun (WGS) entry which is preliminary data.</text>
</comment>
<gene>
    <name evidence="3" type="ORF">ONZ51_g11178</name>
</gene>
<feature type="compositionally biased region" description="Polar residues" evidence="1">
    <location>
        <begin position="82"/>
        <end position="101"/>
    </location>
</feature>
<evidence type="ECO:0000256" key="1">
    <source>
        <dbReference type="SAM" id="MobiDB-lite"/>
    </source>
</evidence>
<accession>A0AAD7TJ55</accession>
<evidence type="ECO:0000313" key="3">
    <source>
        <dbReference type="EMBL" id="KAJ8462006.1"/>
    </source>
</evidence>
<feature type="region of interest" description="Disordered" evidence="1">
    <location>
        <begin position="57"/>
        <end position="169"/>
    </location>
</feature>
<organism evidence="3 4">
    <name type="scientific">Trametes cubensis</name>
    <dbReference type="NCBI Taxonomy" id="1111947"/>
    <lineage>
        <taxon>Eukaryota</taxon>
        <taxon>Fungi</taxon>
        <taxon>Dikarya</taxon>
        <taxon>Basidiomycota</taxon>
        <taxon>Agaricomycotina</taxon>
        <taxon>Agaricomycetes</taxon>
        <taxon>Polyporales</taxon>
        <taxon>Polyporaceae</taxon>
        <taxon>Trametes</taxon>
    </lineage>
</organism>
<proteinExistence type="predicted"/>
<keyword evidence="2" id="KW-1133">Transmembrane helix</keyword>
<keyword evidence="2" id="KW-0472">Membrane</keyword>
<feature type="compositionally biased region" description="Basic and acidic residues" evidence="1">
    <location>
        <begin position="131"/>
        <end position="151"/>
    </location>
</feature>
<feature type="transmembrane region" description="Helical" evidence="2">
    <location>
        <begin position="6"/>
        <end position="23"/>
    </location>
</feature>
<dbReference type="AlphaFoldDB" id="A0AAD7TJ55"/>
<evidence type="ECO:0000313" key="4">
    <source>
        <dbReference type="Proteomes" id="UP001215151"/>
    </source>
</evidence>
<keyword evidence="4" id="KW-1185">Reference proteome</keyword>
<sequence>MIALAVSLGGTTSFAIISLWLWWRRRKAQNASFRGPHLEELTPDSSQRYRYIDAEITGSSEPEEGLLPGETLDAPFGRESQPIRSSSTATELGYSSGSSALIANPTPARITRGRDERTRVYPEGNSHRATSHSERQLLRDDDNQGCPKERNPPPLSAPEHNSPSSRRRSVHVDGFWGFSCSDLADDEAPPPYEPN</sequence>
<protein>
    <submittedName>
        <fullName evidence="3">Uncharacterized protein</fullName>
    </submittedName>
</protein>
<evidence type="ECO:0000256" key="2">
    <source>
        <dbReference type="SAM" id="Phobius"/>
    </source>
</evidence>
<dbReference type="EMBL" id="JAPEVG010000504">
    <property type="protein sequence ID" value="KAJ8462006.1"/>
    <property type="molecule type" value="Genomic_DNA"/>
</dbReference>